<keyword evidence="2" id="KW-0812">Transmembrane</keyword>
<evidence type="ECO:0000256" key="2">
    <source>
        <dbReference type="ARBA" id="ARBA00022692"/>
    </source>
</evidence>
<comment type="subcellular location">
    <subcellularLocation>
        <location evidence="1">Membrane</location>
    </subcellularLocation>
</comment>
<name>A0A2A6BGA0_PRIPA</name>
<dbReference type="EnsemblMetazoa" id="PPA00440.1">
    <property type="protein sequence ID" value="PPA00440.1"/>
    <property type="gene ID" value="WBGene00089994"/>
</dbReference>
<keyword evidence="4" id="KW-0472">Membrane</keyword>
<dbReference type="PROSITE" id="PS50262">
    <property type="entry name" value="G_PROTEIN_RECEP_F1_2"/>
    <property type="match status" value="1"/>
</dbReference>
<reference evidence="6" key="1">
    <citation type="journal article" date="2008" name="Nat. Genet.">
        <title>The Pristionchus pacificus genome provides a unique perspective on nematode lifestyle and parasitism.</title>
        <authorList>
            <person name="Dieterich C."/>
            <person name="Clifton S.W."/>
            <person name="Schuster L.N."/>
            <person name="Chinwalla A."/>
            <person name="Delehaunty K."/>
            <person name="Dinkelacker I."/>
            <person name="Fulton L."/>
            <person name="Fulton R."/>
            <person name="Godfrey J."/>
            <person name="Minx P."/>
            <person name="Mitreva M."/>
            <person name="Roeseler W."/>
            <person name="Tian H."/>
            <person name="Witte H."/>
            <person name="Yang S.P."/>
            <person name="Wilson R.K."/>
            <person name="Sommer R.J."/>
        </authorList>
    </citation>
    <scope>NUCLEOTIDE SEQUENCE [LARGE SCALE GENOMIC DNA]</scope>
    <source>
        <strain evidence="6">PS312</strain>
    </source>
</reference>
<protein>
    <submittedName>
        <fullName evidence="5">Ntr-2</fullName>
    </submittedName>
</protein>
<dbReference type="AlphaFoldDB" id="A0A2A6BGA0"/>
<dbReference type="SUPFAM" id="SSF81321">
    <property type="entry name" value="Family A G protein-coupled receptor-like"/>
    <property type="match status" value="1"/>
</dbReference>
<evidence type="ECO:0000313" key="5">
    <source>
        <dbReference type="EnsemblMetazoa" id="PPA00440.1"/>
    </source>
</evidence>
<dbReference type="PANTHER" id="PTHR24224">
    <property type="entry name" value="CARDIOACCELERATORY PEPTIDE RECEPTOR-RELATED"/>
    <property type="match status" value="1"/>
</dbReference>
<evidence type="ECO:0000313" key="6">
    <source>
        <dbReference type="Proteomes" id="UP000005239"/>
    </source>
</evidence>
<evidence type="ECO:0000256" key="4">
    <source>
        <dbReference type="ARBA" id="ARBA00023136"/>
    </source>
</evidence>
<dbReference type="Pfam" id="PF00001">
    <property type="entry name" value="7tm_1"/>
    <property type="match status" value="1"/>
</dbReference>
<dbReference type="Gene3D" id="1.20.1070.10">
    <property type="entry name" value="Rhodopsin 7-helix transmembrane proteins"/>
    <property type="match status" value="1"/>
</dbReference>
<gene>
    <name evidence="5" type="primary">WBGene00089994</name>
</gene>
<dbReference type="GO" id="GO:0016020">
    <property type="term" value="C:membrane"/>
    <property type="evidence" value="ECO:0000318"/>
    <property type="project" value="GO_Central"/>
</dbReference>
<proteinExistence type="predicted"/>
<accession>A0A8R1U2I9</accession>
<evidence type="ECO:0000256" key="3">
    <source>
        <dbReference type="ARBA" id="ARBA00022989"/>
    </source>
</evidence>
<keyword evidence="3" id="KW-1133">Transmembrane helix</keyword>
<dbReference type="PANTHER" id="PTHR24224:SF36">
    <property type="entry name" value="NEMATOCIN RECEPTOR 2"/>
    <property type="match status" value="1"/>
</dbReference>
<accession>A0A2A6BGA0</accession>
<evidence type="ECO:0000256" key="1">
    <source>
        <dbReference type="ARBA" id="ARBA00004370"/>
    </source>
</evidence>
<dbReference type="Proteomes" id="UP000005239">
    <property type="component" value="Unassembled WGS sequence"/>
</dbReference>
<dbReference type="GO" id="GO:0004930">
    <property type="term" value="F:G protein-coupled receptor activity"/>
    <property type="evidence" value="ECO:0007669"/>
    <property type="project" value="InterPro"/>
</dbReference>
<organism evidence="5 6">
    <name type="scientific">Pristionchus pacificus</name>
    <name type="common">Parasitic nematode worm</name>
    <dbReference type="NCBI Taxonomy" id="54126"/>
    <lineage>
        <taxon>Eukaryota</taxon>
        <taxon>Metazoa</taxon>
        <taxon>Ecdysozoa</taxon>
        <taxon>Nematoda</taxon>
        <taxon>Chromadorea</taxon>
        <taxon>Rhabditida</taxon>
        <taxon>Rhabditina</taxon>
        <taxon>Diplogasteromorpha</taxon>
        <taxon>Diplogasteroidea</taxon>
        <taxon>Neodiplogasteridae</taxon>
        <taxon>Pristionchus</taxon>
    </lineage>
</organism>
<sequence length="576" mass="64022">MMIYRMNSSVGDLLPSPPPPPPLTLGMPQHIFFIVMHLSLTMTLAVMGNVLLVFVIIRGNRVARRRLSPVQLLLLHTCTADFLFAFFSLGTEIRLLIAHPLFPGPDSLCRAVHYLQMVPLYASPFLLVAISADRYQAICRPLDNFRQSRYRRPNCLAAVAWTLALFLSIPQLFVWQMITFKGEKTGRTYHVCRTTYGQEQTGFKTFYILLFNGLAWLLPSFLAAFFYFNVCKAVWMSHRPEKIVKCEEKNNMATQKYIDKLREASCGHKRQNSEFDRKRTQTVRLTMTIIACNFFLWAPFCITNVIQAISPEMISKEAIIFFVIFGNLNSCVNPWIYILFNRKHVARAFCGRPSKATTHPNVILKLARFVATAKKELLSAKSQISPATVTSAHHRSHQRLYLTGCTTRSETDCQQSRLLNGGVGNIKESNSSTYAVHAHEECTNGAAAPIYARLIDPNNVSSSAKTTEVVTSGSPSTTTLTNVVRASDYSIDDTVTTAFIDLPATTSSIDPGTTLGTFIAGLARKGSASYCNGTRASLDRVPSRSPSFTSNGIYIIAIDVVVTRSKGLANNAILSP</sequence>
<dbReference type="InterPro" id="IPR000276">
    <property type="entry name" value="GPCR_Rhodpsn"/>
</dbReference>
<dbReference type="InterPro" id="IPR017452">
    <property type="entry name" value="GPCR_Rhodpsn_7TM"/>
</dbReference>
<dbReference type="PRINTS" id="PR00237">
    <property type="entry name" value="GPCRRHODOPSN"/>
</dbReference>
<dbReference type="InterPro" id="IPR052665">
    <property type="entry name" value="Neuropeptide-GPCR"/>
</dbReference>
<reference evidence="5" key="2">
    <citation type="submission" date="2022-06" db="UniProtKB">
        <authorList>
            <consortium name="EnsemblMetazoa"/>
        </authorList>
    </citation>
    <scope>IDENTIFICATION</scope>
    <source>
        <strain evidence="5">PS312</strain>
    </source>
</reference>
<keyword evidence="6" id="KW-1185">Reference proteome</keyword>
<dbReference type="OrthoDB" id="5987909at2759"/>